<keyword evidence="2" id="KW-1185">Reference proteome</keyword>
<dbReference type="PIRSF" id="PIRSF029171">
    <property type="entry name" value="Esterase_LipA"/>
    <property type="match status" value="1"/>
</dbReference>
<dbReference type="InterPro" id="IPR029058">
    <property type="entry name" value="AB_hydrolase_fold"/>
</dbReference>
<dbReference type="OrthoDB" id="9798122at2"/>
<dbReference type="PANTHER" id="PTHR34853">
    <property type="match status" value="1"/>
</dbReference>
<dbReference type="Proteomes" id="UP000316331">
    <property type="component" value="Unassembled WGS sequence"/>
</dbReference>
<comment type="caution">
    <text evidence="1">The sequence shown here is derived from an EMBL/GenBank/DDBJ whole genome shotgun (WGS) entry which is preliminary data.</text>
</comment>
<gene>
    <name evidence="1" type="ORF">FB390_2639</name>
</gene>
<evidence type="ECO:0000313" key="2">
    <source>
        <dbReference type="Proteomes" id="UP000316331"/>
    </source>
</evidence>
<organism evidence="1 2">
    <name type="scientific">Nocardia bhagyanarayanae</name>
    <dbReference type="NCBI Taxonomy" id="1215925"/>
    <lineage>
        <taxon>Bacteria</taxon>
        <taxon>Bacillati</taxon>
        <taxon>Actinomycetota</taxon>
        <taxon>Actinomycetes</taxon>
        <taxon>Mycobacteriales</taxon>
        <taxon>Nocardiaceae</taxon>
        <taxon>Nocardia</taxon>
    </lineage>
</organism>
<dbReference type="SUPFAM" id="SSF53474">
    <property type="entry name" value="alpha/beta-Hydrolases"/>
    <property type="match status" value="1"/>
</dbReference>
<accession>A0A543FB37</accession>
<dbReference type="GO" id="GO:0016042">
    <property type="term" value="P:lipid catabolic process"/>
    <property type="evidence" value="ECO:0007669"/>
    <property type="project" value="InterPro"/>
</dbReference>
<dbReference type="RefSeq" id="WP_141809180.1">
    <property type="nucleotide sequence ID" value="NZ_VFPG01000001.1"/>
</dbReference>
<sequence>MSVGIAEDAAAPVTELYPDPLRPLIPEQDPFYVAPPHLDRYSPGAILRTRRVELALFGVVPQRISAWQLLYRTCDLNGVPEVAVTTVLLPWGADPTAPRSLVSFQCAIDGVSSRCFPSYALRRGARALGAIPQLELPVIAGALARGWAVSVPDHGGMSGQFGVAREPGYRSLDGIRAALNFAPLGLSPTTPVGLWGYSGGGLATAWAAELAAEYAPELTIVGAVAGSPVGDPASAFTRLNGTFLSGFATVCVAALRRAYPALDRLLLDEVNPEFLGLLAQAESRTTFELIPRFAGKNIDKYSRTTFEELLARPEMRYVLDDIRPGAQAPAMPMLVVQGVNDELIAVADVDAHVERYVAAGAAIRYLRDRLSLHLPLLYIGTPFTMNWLADRFDQRDTGPTGTDTVWSVAFGRREALGHLRFAKLFGRMLASRPIIAAGGPTSPALPRRTVA</sequence>
<dbReference type="Gene3D" id="3.40.50.1820">
    <property type="entry name" value="alpha/beta hydrolase"/>
    <property type="match status" value="1"/>
</dbReference>
<dbReference type="Gene3D" id="1.10.260.130">
    <property type="match status" value="1"/>
</dbReference>
<dbReference type="Pfam" id="PF03583">
    <property type="entry name" value="LIP"/>
    <property type="match status" value="1"/>
</dbReference>
<name>A0A543FB37_9NOCA</name>
<evidence type="ECO:0000313" key="1">
    <source>
        <dbReference type="EMBL" id="TQM31000.1"/>
    </source>
</evidence>
<dbReference type="GO" id="GO:0004806">
    <property type="term" value="F:triacylglycerol lipase activity"/>
    <property type="evidence" value="ECO:0007669"/>
    <property type="project" value="InterPro"/>
</dbReference>
<proteinExistence type="predicted"/>
<protein>
    <submittedName>
        <fullName evidence="1">Secretory lipase</fullName>
    </submittedName>
</protein>
<dbReference type="AlphaFoldDB" id="A0A543FB37"/>
<reference evidence="1 2" key="1">
    <citation type="submission" date="2019-06" db="EMBL/GenBank/DDBJ databases">
        <title>Sequencing the genomes of 1000 actinobacteria strains.</title>
        <authorList>
            <person name="Klenk H.-P."/>
        </authorList>
    </citation>
    <scope>NUCLEOTIDE SEQUENCE [LARGE SCALE GENOMIC DNA]</scope>
    <source>
        <strain evidence="1 2">DSM 103495</strain>
    </source>
</reference>
<dbReference type="InterPro" id="IPR005152">
    <property type="entry name" value="Lipase_secreted"/>
</dbReference>
<dbReference type="EMBL" id="VFPG01000001">
    <property type="protein sequence ID" value="TQM31000.1"/>
    <property type="molecule type" value="Genomic_DNA"/>
</dbReference>
<dbReference type="PANTHER" id="PTHR34853:SF1">
    <property type="entry name" value="LIPASE 5"/>
    <property type="match status" value="1"/>
</dbReference>